<dbReference type="CDD" id="cd06261">
    <property type="entry name" value="TM_PBP2"/>
    <property type="match status" value="1"/>
</dbReference>
<feature type="transmembrane region" description="Helical" evidence="7">
    <location>
        <begin position="142"/>
        <end position="160"/>
    </location>
</feature>
<evidence type="ECO:0000256" key="7">
    <source>
        <dbReference type="RuleBase" id="RU363032"/>
    </source>
</evidence>
<dbReference type="AlphaFoldDB" id="A0A3S0CFC9"/>
<dbReference type="InterPro" id="IPR035906">
    <property type="entry name" value="MetI-like_sf"/>
</dbReference>
<sequence>MVQNPAEKIGNMVIIILLGIFCLFCIVPMIHIFSLSLSGNRAIMSGEVTLWPIDINFEPYKNVFGDMSMIRSLLFTIWLVAGYTIVSLIATILAAYPLSRRNFKGKNILFALIIITMFFNPGIIPNYLLIKELHMLNSVWSLILPLLINAFLLIILKTSFTQLPAELEDSAWMDGCGHFRYLLRIVLPLSLPILATLALYSAVDRWNMFQDALFYINDSNLYPIQQKLYQIVINSQVNDATAQEGFGGSAPVPESLQAASIMFATVPILLVYPWLQRYFISGMLVGAVKG</sequence>
<dbReference type="EMBL" id="RXHU01000007">
    <property type="protein sequence ID" value="RTE11469.1"/>
    <property type="molecule type" value="Genomic_DNA"/>
</dbReference>
<keyword evidence="4 7" id="KW-0812">Transmembrane</keyword>
<comment type="subcellular location">
    <subcellularLocation>
        <location evidence="1 7">Cell membrane</location>
        <topology evidence="1 7">Multi-pass membrane protein</topology>
    </subcellularLocation>
</comment>
<comment type="similarity">
    <text evidence="7">Belongs to the binding-protein-dependent transport system permease family.</text>
</comment>
<dbReference type="GO" id="GO:0005886">
    <property type="term" value="C:plasma membrane"/>
    <property type="evidence" value="ECO:0007669"/>
    <property type="project" value="UniProtKB-SubCell"/>
</dbReference>
<evidence type="ECO:0000259" key="8">
    <source>
        <dbReference type="PROSITE" id="PS50928"/>
    </source>
</evidence>
<dbReference type="PROSITE" id="PS50928">
    <property type="entry name" value="ABC_TM1"/>
    <property type="match status" value="1"/>
</dbReference>
<evidence type="ECO:0000313" key="10">
    <source>
        <dbReference type="Proteomes" id="UP000276128"/>
    </source>
</evidence>
<dbReference type="RefSeq" id="WP_126139415.1">
    <property type="nucleotide sequence ID" value="NZ_RXHU01000007.1"/>
</dbReference>
<name>A0A3S0CFC9_9BACL</name>
<evidence type="ECO:0000256" key="6">
    <source>
        <dbReference type="ARBA" id="ARBA00023136"/>
    </source>
</evidence>
<feature type="transmembrane region" description="Helical" evidence="7">
    <location>
        <begin position="181"/>
        <end position="203"/>
    </location>
</feature>
<feature type="transmembrane region" description="Helical" evidence="7">
    <location>
        <begin position="256"/>
        <end position="275"/>
    </location>
</feature>
<dbReference type="PANTHER" id="PTHR43744:SF9">
    <property type="entry name" value="POLYGALACTURONAN_RHAMNOGALACTURONAN TRANSPORT SYSTEM PERMEASE PROTEIN YTCP"/>
    <property type="match status" value="1"/>
</dbReference>
<keyword evidence="3" id="KW-1003">Cell membrane</keyword>
<dbReference type="SUPFAM" id="SSF161098">
    <property type="entry name" value="MetI-like"/>
    <property type="match status" value="1"/>
</dbReference>
<feature type="transmembrane region" description="Helical" evidence="7">
    <location>
        <begin position="73"/>
        <end position="96"/>
    </location>
</feature>
<gene>
    <name evidence="9" type="ORF">EJQ19_01345</name>
</gene>
<organism evidence="9 10">
    <name type="scientific">Paenibacillus whitsoniae</name>
    <dbReference type="NCBI Taxonomy" id="2496558"/>
    <lineage>
        <taxon>Bacteria</taxon>
        <taxon>Bacillati</taxon>
        <taxon>Bacillota</taxon>
        <taxon>Bacilli</taxon>
        <taxon>Bacillales</taxon>
        <taxon>Paenibacillaceae</taxon>
        <taxon>Paenibacillus</taxon>
    </lineage>
</organism>
<protein>
    <submittedName>
        <fullName evidence="9">Carbohydrate ABC transporter permease</fullName>
    </submittedName>
</protein>
<dbReference type="GO" id="GO:0055085">
    <property type="term" value="P:transmembrane transport"/>
    <property type="evidence" value="ECO:0007669"/>
    <property type="project" value="InterPro"/>
</dbReference>
<feature type="transmembrane region" description="Helical" evidence="7">
    <location>
        <begin position="108"/>
        <end position="130"/>
    </location>
</feature>
<evidence type="ECO:0000256" key="4">
    <source>
        <dbReference type="ARBA" id="ARBA00022692"/>
    </source>
</evidence>
<evidence type="ECO:0000256" key="5">
    <source>
        <dbReference type="ARBA" id="ARBA00022989"/>
    </source>
</evidence>
<dbReference type="Pfam" id="PF00528">
    <property type="entry name" value="BPD_transp_1"/>
    <property type="match status" value="1"/>
</dbReference>
<comment type="caution">
    <text evidence="9">The sequence shown here is derived from an EMBL/GenBank/DDBJ whole genome shotgun (WGS) entry which is preliminary data.</text>
</comment>
<keyword evidence="2 7" id="KW-0813">Transport</keyword>
<accession>A0A3S0CFC9</accession>
<dbReference type="InterPro" id="IPR000515">
    <property type="entry name" value="MetI-like"/>
</dbReference>
<dbReference type="Gene3D" id="1.10.3720.10">
    <property type="entry name" value="MetI-like"/>
    <property type="match status" value="1"/>
</dbReference>
<feature type="transmembrane region" description="Helical" evidence="7">
    <location>
        <begin position="12"/>
        <end position="34"/>
    </location>
</feature>
<keyword evidence="10" id="KW-1185">Reference proteome</keyword>
<dbReference type="PANTHER" id="PTHR43744">
    <property type="entry name" value="ABC TRANSPORTER PERMEASE PROTEIN MG189-RELATED-RELATED"/>
    <property type="match status" value="1"/>
</dbReference>
<evidence type="ECO:0000256" key="2">
    <source>
        <dbReference type="ARBA" id="ARBA00022448"/>
    </source>
</evidence>
<evidence type="ECO:0000313" key="9">
    <source>
        <dbReference type="EMBL" id="RTE11469.1"/>
    </source>
</evidence>
<proteinExistence type="inferred from homology"/>
<reference evidence="9 10" key="1">
    <citation type="submission" date="2018-12" db="EMBL/GenBank/DDBJ databases">
        <title>Bacillus ochoae sp. nov., Paenibacillus whitsoniae sp. nov., Paenibacillus spiritus sp. nov. Isolated from the Mars Exploration Rover during spacecraft assembly.</title>
        <authorList>
            <person name="Seuylemezian A."/>
            <person name="Vaishampayan P."/>
        </authorList>
    </citation>
    <scope>NUCLEOTIDE SEQUENCE [LARGE SCALE GENOMIC DNA]</scope>
    <source>
        <strain evidence="9 10">MER 54</strain>
    </source>
</reference>
<keyword evidence="6 7" id="KW-0472">Membrane</keyword>
<evidence type="ECO:0000256" key="1">
    <source>
        <dbReference type="ARBA" id="ARBA00004651"/>
    </source>
</evidence>
<keyword evidence="5 7" id="KW-1133">Transmembrane helix</keyword>
<dbReference type="OrthoDB" id="9810086at2"/>
<dbReference type="Proteomes" id="UP000276128">
    <property type="component" value="Unassembled WGS sequence"/>
</dbReference>
<feature type="domain" description="ABC transmembrane type-1" evidence="8">
    <location>
        <begin position="73"/>
        <end position="274"/>
    </location>
</feature>
<evidence type="ECO:0000256" key="3">
    <source>
        <dbReference type="ARBA" id="ARBA00022475"/>
    </source>
</evidence>